<dbReference type="FunFam" id="1.20.140.10:FF:000001">
    <property type="entry name" value="Acyl-CoA dehydrogenase"/>
    <property type="match status" value="1"/>
</dbReference>
<dbReference type="KEGG" id="aac:Aaci_2401"/>
<dbReference type="GO" id="GO:0003995">
    <property type="term" value="F:acyl-CoA dehydrogenase activity"/>
    <property type="evidence" value="ECO:0007669"/>
    <property type="project" value="TreeGrafter"/>
</dbReference>
<reference evidence="10 11" key="2">
    <citation type="journal article" date="2010" name="Stand. Genomic Sci.">
        <title>Complete genome sequence of Alicyclobacillus acidocaldarius type strain (104-IA).</title>
        <authorList>
            <person name="Mavromatis K."/>
            <person name="Sikorski J."/>
            <person name="Lapidus A."/>
            <person name="Glavina Del Rio T."/>
            <person name="Copeland A."/>
            <person name="Tice H."/>
            <person name="Cheng J.F."/>
            <person name="Lucas S."/>
            <person name="Chen F."/>
            <person name="Nolan M."/>
            <person name="Bruce D."/>
            <person name="Goodwin L."/>
            <person name="Pitluck S."/>
            <person name="Ivanova N."/>
            <person name="Ovchinnikova G."/>
            <person name="Pati A."/>
            <person name="Chen A."/>
            <person name="Palaniappan K."/>
            <person name="Land M."/>
            <person name="Hauser L."/>
            <person name="Chang Y.J."/>
            <person name="Jeffries C.D."/>
            <person name="Chain P."/>
            <person name="Meincke L."/>
            <person name="Sims D."/>
            <person name="Chertkov O."/>
            <person name="Han C."/>
            <person name="Brettin T."/>
            <person name="Detter J.C."/>
            <person name="Wahrenburg C."/>
            <person name="Rohde M."/>
            <person name="Pukall R."/>
            <person name="Goker M."/>
            <person name="Bristow J."/>
            <person name="Eisen J.A."/>
            <person name="Markowitz V."/>
            <person name="Hugenholtz P."/>
            <person name="Klenk H.P."/>
            <person name="Kyrpides N.C."/>
        </authorList>
    </citation>
    <scope>NUCLEOTIDE SEQUENCE [LARGE SCALE GENOMIC DNA]</scope>
    <source>
        <strain evidence="11">ATCC 27009 / DSM 446 / BCRC 14685 / JCM 5260 / KCTC 1825 / NBRC 15652 / NCIMB 11725 / NRRL B-14509 / 104-IA</strain>
    </source>
</reference>
<evidence type="ECO:0000313" key="10">
    <source>
        <dbReference type="EMBL" id="ACV59408.1"/>
    </source>
</evidence>
<evidence type="ECO:0000256" key="3">
    <source>
        <dbReference type="ARBA" id="ARBA00022630"/>
    </source>
</evidence>
<sequence>MMRTLDEWKKDVDAYVAGPARAWSEHIEATGTVPDALWRELRDAGYLRLAAPPHLGGHGLSFTDYLDLLRRFAHTHGSIRVMVHVANSLWRSLAQKATPEQVERFVKPFVAGDIRVTFTLTEPNSGSGADIKTTARREGDEYVLNGEKWMIIFSDVADYFLLFCRLEGTSGGEGTLALLVPRDAPGLTVELMAPAMGIAGTAHGHLRLRDCRVPVANRLGEEGDGLEVAFRGFLDPSRTAIGMTCVGAAERALELAADHALRRVTFGQPLAKRQIIQMWLAEMATDIEAARQLVLHAARRFDEGHPITVEAAMAKMFATEMLQRVTDKALQIHGGPGYFKSSEIERIYRDARMQRFEEGTSEIQKMVIARDVIDKAKRASEGSERRCW</sequence>
<feature type="domain" description="Acyl-CoA dehydrogenase/oxidase N-terminal" evidence="9">
    <location>
        <begin position="8"/>
        <end position="113"/>
    </location>
</feature>
<evidence type="ECO:0000256" key="1">
    <source>
        <dbReference type="ARBA" id="ARBA00001974"/>
    </source>
</evidence>
<dbReference type="Pfam" id="PF00441">
    <property type="entry name" value="Acyl-CoA_dh_1"/>
    <property type="match status" value="1"/>
</dbReference>
<dbReference type="eggNOG" id="COG1960">
    <property type="taxonomic scope" value="Bacteria"/>
</dbReference>
<dbReference type="Gene3D" id="1.10.540.10">
    <property type="entry name" value="Acyl-CoA dehydrogenase/oxidase, N-terminal domain"/>
    <property type="match status" value="1"/>
</dbReference>
<proteinExistence type="inferred from homology"/>
<dbReference type="AlphaFoldDB" id="C8WSC3"/>
<evidence type="ECO:0000256" key="4">
    <source>
        <dbReference type="ARBA" id="ARBA00022827"/>
    </source>
</evidence>
<dbReference type="Pfam" id="PF02771">
    <property type="entry name" value="Acyl-CoA_dh_N"/>
    <property type="match status" value="1"/>
</dbReference>
<dbReference type="InterPro" id="IPR036250">
    <property type="entry name" value="AcylCo_DH-like_C"/>
</dbReference>
<dbReference type="InterPro" id="IPR006091">
    <property type="entry name" value="Acyl-CoA_Oxase/DH_mid-dom"/>
</dbReference>
<dbReference type="PANTHER" id="PTHR43884">
    <property type="entry name" value="ACYL-COA DEHYDROGENASE"/>
    <property type="match status" value="1"/>
</dbReference>
<evidence type="ECO:0000256" key="2">
    <source>
        <dbReference type="ARBA" id="ARBA00009347"/>
    </source>
</evidence>
<evidence type="ECO:0000259" key="8">
    <source>
        <dbReference type="Pfam" id="PF02770"/>
    </source>
</evidence>
<dbReference type="SUPFAM" id="SSF56645">
    <property type="entry name" value="Acyl-CoA dehydrogenase NM domain-like"/>
    <property type="match status" value="1"/>
</dbReference>
<reference evidence="11" key="1">
    <citation type="submission" date="2009-09" db="EMBL/GenBank/DDBJ databases">
        <title>The complete chromosome of Alicyclobacillus acidocaldarius subsp. acidocaldarius DSM 446.</title>
        <authorList>
            <consortium name="US DOE Joint Genome Institute (JGI-PGF)"/>
            <person name="Lucas S."/>
            <person name="Copeland A."/>
            <person name="Lapidus A."/>
            <person name="Glavina del Rio T."/>
            <person name="Dalin E."/>
            <person name="Tice H."/>
            <person name="Bruce D."/>
            <person name="Goodwin L."/>
            <person name="Pitluck S."/>
            <person name="Kyrpides N."/>
            <person name="Mavromatis K."/>
            <person name="Ivanova N."/>
            <person name="Ovchinnikova G."/>
            <person name="Chertkov O."/>
            <person name="Sims D."/>
            <person name="Brettin T."/>
            <person name="Detter J.C."/>
            <person name="Han C."/>
            <person name="Larimer F."/>
            <person name="Land M."/>
            <person name="Hauser L."/>
            <person name="Markowitz V."/>
            <person name="Cheng J.-F."/>
            <person name="Hugenholtz P."/>
            <person name="Woyke T."/>
            <person name="Wu D."/>
            <person name="Pukall R."/>
            <person name="Klenk H.-P."/>
            <person name="Eisen J.A."/>
        </authorList>
    </citation>
    <scope>NUCLEOTIDE SEQUENCE [LARGE SCALE GENOMIC DNA]</scope>
    <source>
        <strain evidence="11">ATCC 27009 / DSM 446 / BCRC 14685 / JCM 5260 / KCTC 1825 / NBRC 15652 / NCIMB 11725 / NRRL B-14509 / 104-IA</strain>
    </source>
</reference>
<evidence type="ECO:0000259" key="9">
    <source>
        <dbReference type="Pfam" id="PF02771"/>
    </source>
</evidence>
<dbReference type="GO" id="GO:0050660">
    <property type="term" value="F:flavin adenine dinucleotide binding"/>
    <property type="evidence" value="ECO:0007669"/>
    <property type="project" value="InterPro"/>
</dbReference>
<evidence type="ECO:0000259" key="7">
    <source>
        <dbReference type="Pfam" id="PF00441"/>
    </source>
</evidence>
<dbReference type="SUPFAM" id="SSF47203">
    <property type="entry name" value="Acyl-CoA dehydrogenase C-terminal domain-like"/>
    <property type="match status" value="1"/>
</dbReference>
<keyword evidence="11" id="KW-1185">Reference proteome</keyword>
<dbReference type="HOGENOM" id="CLU_018204_0_2_9"/>
<dbReference type="STRING" id="521098.Aaci_2401"/>
<dbReference type="InterPro" id="IPR037069">
    <property type="entry name" value="AcylCoA_DH/ox_N_sf"/>
</dbReference>
<keyword evidence="4 6" id="KW-0274">FAD</keyword>
<dbReference type="Gene3D" id="2.40.110.10">
    <property type="entry name" value="Butyryl-CoA Dehydrogenase, subunit A, domain 2"/>
    <property type="match status" value="1"/>
</dbReference>
<dbReference type="EMBL" id="CP001727">
    <property type="protein sequence ID" value="ACV59408.1"/>
    <property type="molecule type" value="Genomic_DNA"/>
</dbReference>
<dbReference type="Gene3D" id="1.20.140.10">
    <property type="entry name" value="Butyryl-CoA Dehydrogenase, subunit A, domain 3"/>
    <property type="match status" value="1"/>
</dbReference>
<comment type="cofactor">
    <cofactor evidence="1 6">
        <name>FAD</name>
        <dbReference type="ChEBI" id="CHEBI:57692"/>
    </cofactor>
</comment>
<dbReference type="Proteomes" id="UP000001917">
    <property type="component" value="Chromosome"/>
</dbReference>
<name>C8WSC3_ALIAD</name>
<organism evidence="10 11">
    <name type="scientific">Alicyclobacillus acidocaldarius subsp. acidocaldarius (strain ATCC 27009 / DSM 446 / BCRC 14685 / JCM 5260 / KCTC 1825 / NBRC 15652 / NCIMB 11725 / NRRL B-14509 / 104-IA)</name>
    <name type="common">Bacillus acidocaldarius</name>
    <dbReference type="NCBI Taxonomy" id="521098"/>
    <lineage>
        <taxon>Bacteria</taxon>
        <taxon>Bacillati</taxon>
        <taxon>Bacillota</taxon>
        <taxon>Bacilli</taxon>
        <taxon>Bacillales</taxon>
        <taxon>Alicyclobacillaceae</taxon>
        <taxon>Alicyclobacillus</taxon>
    </lineage>
</organism>
<dbReference type="PIRSF" id="PIRSF016578">
    <property type="entry name" value="HsaA"/>
    <property type="match status" value="1"/>
</dbReference>
<accession>C8WSC3</accession>
<dbReference type="PANTHER" id="PTHR43884:SF40">
    <property type="entry name" value="ACYL-COA DEHYDROGENASE"/>
    <property type="match status" value="1"/>
</dbReference>
<dbReference type="InterPro" id="IPR046373">
    <property type="entry name" value="Acyl-CoA_Oxase/DH_mid-dom_sf"/>
</dbReference>
<evidence type="ECO:0000256" key="6">
    <source>
        <dbReference type="RuleBase" id="RU362125"/>
    </source>
</evidence>
<dbReference type="InterPro" id="IPR009100">
    <property type="entry name" value="AcylCoA_DH/oxidase_NM_dom_sf"/>
</dbReference>
<gene>
    <name evidence="10" type="ordered locus">Aaci_2401</name>
</gene>
<comment type="similarity">
    <text evidence="2 6">Belongs to the acyl-CoA dehydrogenase family.</text>
</comment>
<evidence type="ECO:0000313" key="11">
    <source>
        <dbReference type="Proteomes" id="UP000001917"/>
    </source>
</evidence>
<keyword evidence="3 6" id="KW-0285">Flavoprotein</keyword>
<evidence type="ECO:0000256" key="5">
    <source>
        <dbReference type="ARBA" id="ARBA00023002"/>
    </source>
</evidence>
<dbReference type="InterPro" id="IPR009075">
    <property type="entry name" value="AcylCo_DH/oxidase_C"/>
</dbReference>
<dbReference type="InterPro" id="IPR013786">
    <property type="entry name" value="AcylCoA_DH/ox_N"/>
</dbReference>
<feature type="domain" description="Acyl-CoA oxidase/dehydrogenase middle" evidence="8">
    <location>
        <begin position="118"/>
        <end position="211"/>
    </location>
</feature>
<feature type="domain" description="Acyl-CoA dehydrogenase/oxidase C-terminal" evidence="7">
    <location>
        <begin position="223"/>
        <end position="372"/>
    </location>
</feature>
<protein>
    <submittedName>
        <fullName evidence="10">Acyl-CoA dehydrogenase domain protein</fullName>
    </submittedName>
</protein>
<dbReference type="RefSeq" id="WP_012811650.1">
    <property type="nucleotide sequence ID" value="NC_013205.1"/>
</dbReference>
<dbReference type="Pfam" id="PF02770">
    <property type="entry name" value="Acyl-CoA_dh_M"/>
    <property type="match status" value="1"/>
</dbReference>
<keyword evidence="5 6" id="KW-0560">Oxidoreductase</keyword>